<evidence type="ECO:0000256" key="1">
    <source>
        <dbReference type="SAM" id="SignalP"/>
    </source>
</evidence>
<keyword evidence="1" id="KW-0732">Signal</keyword>
<evidence type="ECO:0000313" key="3">
    <source>
        <dbReference type="Proteomes" id="UP001501102"/>
    </source>
</evidence>
<dbReference type="Proteomes" id="UP001501102">
    <property type="component" value="Unassembled WGS sequence"/>
</dbReference>
<evidence type="ECO:0008006" key="4">
    <source>
        <dbReference type="Google" id="ProtNLM"/>
    </source>
</evidence>
<keyword evidence="3" id="KW-1185">Reference proteome</keyword>
<dbReference type="EMBL" id="BAAAXZ010000064">
    <property type="protein sequence ID" value="GAA2921443.1"/>
    <property type="molecule type" value="Genomic_DNA"/>
</dbReference>
<dbReference type="Pfam" id="PF10901">
    <property type="entry name" value="DUF2690"/>
    <property type="match status" value="1"/>
</dbReference>
<reference evidence="3" key="1">
    <citation type="journal article" date="2019" name="Int. J. Syst. Evol. Microbiol.">
        <title>The Global Catalogue of Microorganisms (GCM) 10K type strain sequencing project: providing services to taxonomists for standard genome sequencing and annotation.</title>
        <authorList>
            <consortium name="The Broad Institute Genomics Platform"/>
            <consortium name="The Broad Institute Genome Sequencing Center for Infectious Disease"/>
            <person name="Wu L."/>
            <person name="Ma J."/>
        </authorList>
    </citation>
    <scope>NUCLEOTIDE SEQUENCE [LARGE SCALE GENOMIC DNA]</scope>
    <source>
        <strain evidence="3">JCM 4087</strain>
    </source>
</reference>
<feature type="chain" id="PRO_5045038107" description="DUF2690 domain-containing protein" evidence="1">
    <location>
        <begin position="30"/>
        <end position="155"/>
    </location>
</feature>
<dbReference type="InterPro" id="IPR021224">
    <property type="entry name" value="DUF2690"/>
</dbReference>
<accession>A0ABP6J506</accession>
<name>A0ABP6J506_STRTU</name>
<proteinExistence type="predicted"/>
<gene>
    <name evidence="2" type="ORF">GCM10020221_17080</name>
</gene>
<protein>
    <recommendedName>
        <fullName evidence="4">DUF2690 domain-containing protein</fullName>
    </recommendedName>
</protein>
<organism evidence="2 3">
    <name type="scientific">Streptomyces thioluteus</name>
    <dbReference type="NCBI Taxonomy" id="66431"/>
    <lineage>
        <taxon>Bacteria</taxon>
        <taxon>Bacillati</taxon>
        <taxon>Actinomycetota</taxon>
        <taxon>Actinomycetes</taxon>
        <taxon>Kitasatosporales</taxon>
        <taxon>Streptomycetaceae</taxon>
        <taxon>Streptomyces</taxon>
    </lineage>
</organism>
<feature type="signal peptide" evidence="1">
    <location>
        <begin position="1"/>
        <end position="29"/>
    </location>
</feature>
<comment type="caution">
    <text evidence="2">The sequence shown here is derived from an EMBL/GenBank/DDBJ whole genome shotgun (WGS) entry which is preliminary data.</text>
</comment>
<sequence>MLKIASRVAAVSAATVVMGLIPLAGTSYAASCYSTGCDNQGPKSTGCESDAVGHGTVNNNGRIAELRWSNKCKAAWVRTTQTASPSWYSSYATIEKYNAAGKLLRSLSVDTPNTYNSSDWSNMLGGFGGDYFYRACVGFHKNSGAPYGVQCTNKF</sequence>
<dbReference type="RefSeq" id="WP_344962010.1">
    <property type="nucleotide sequence ID" value="NZ_BAAAXZ010000064.1"/>
</dbReference>
<evidence type="ECO:0000313" key="2">
    <source>
        <dbReference type="EMBL" id="GAA2921443.1"/>
    </source>
</evidence>